<feature type="region of interest" description="Disordered" evidence="1">
    <location>
        <begin position="138"/>
        <end position="180"/>
    </location>
</feature>
<feature type="compositionally biased region" description="Low complexity" evidence="1">
    <location>
        <begin position="260"/>
        <end position="269"/>
    </location>
</feature>
<dbReference type="Proteomes" id="UP000092328">
    <property type="component" value="Chromosome"/>
</dbReference>
<dbReference type="EMBL" id="CP015910">
    <property type="protein sequence ID" value="ANN64600.1"/>
    <property type="molecule type" value="Genomic_DNA"/>
</dbReference>
<proteinExistence type="predicted"/>
<feature type="compositionally biased region" description="Basic and acidic residues" evidence="1">
    <location>
        <begin position="270"/>
        <end position="281"/>
    </location>
</feature>
<feature type="region of interest" description="Disordered" evidence="1">
    <location>
        <begin position="260"/>
        <end position="281"/>
    </location>
</feature>
<dbReference type="RefSeq" id="WP_020063807.1">
    <property type="nucleotide sequence ID" value="NZ_CP015910.2"/>
</dbReference>
<dbReference type="OrthoDB" id="307245at2"/>
<feature type="compositionally biased region" description="Basic and acidic residues" evidence="1">
    <location>
        <begin position="158"/>
        <end position="180"/>
    </location>
</feature>
<reference evidence="3" key="1">
    <citation type="journal article" date="2016" name="Genome Announc.">
        <title>Complete Genome Sequence of Brachyspira hyodysenteriae Type Strain B78 (ATCC 27164).</title>
        <authorList>
            <person name="Mirajkar N.S."/>
            <person name="Johnson T.J."/>
            <person name="Gebhart C.J."/>
        </authorList>
    </citation>
    <scope>NUCLEOTIDE SEQUENCE [LARGE SCALE GENOMIC DNA]</scope>
    <source>
        <strain evidence="3">B78</strain>
    </source>
</reference>
<protein>
    <submittedName>
        <fullName evidence="2">Uncharacterized protein</fullName>
    </submittedName>
</protein>
<reference evidence="3" key="2">
    <citation type="journal article" date="2017" name="Genome Announc.">
        <title>Correction for Mirajkar et al., Complete Genome Sequence of Brachyspira hyodysenteriae Type Strain B78 (ATCC 27164).</title>
        <authorList>
            <person name="Mirajkar N.S."/>
            <person name="Johnson T.J."/>
            <person name="Gebhart C.J."/>
        </authorList>
    </citation>
    <scope>NUCLEOTIDE SEQUENCE [LARGE SCALE GENOMIC DNA]</scope>
    <source>
        <strain evidence="3">B78</strain>
    </source>
</reference>
<dbReference type="InterPro" id="IPR036388">
    <property type="entry name" value="WH-like_DNA-bd_sf"/>
</dbReference>
<evidence type="ECO:0000313" key="2">
    <source>
        <dbReference type="EMBL" id="ANN64600.1"/>
    </source>
</evidence>
<organism evidence="2 3">
    <name type="scientific">Brachyspira hyodysenteriae ATCC 27164</name>
    <dbReference type="NCBI Taxonomy" id="1266923"/>
    <lineage>
        <taxon>Bacteria</taxon>
        <taxon>Pseudomonadati</taxon>
        <taxon>Spirochaetota</taxon>
        <taxon>Spirochaetia</taxon>
        <taxon>Brachyspirales</taxon>
        <taxon>Brachyspiraceae</taxon>
        <taxon>Brachyspira</taxon>
    </lineage>
</organism>
<evidence type="ECO:0000313" key="3">
    <source>
        <dbReference type="Proteomes" id="UP000092328"/>
    </source>
</evidence>
<dbReference type="AlphaFoldDB" id="A0A3B6W0E8"/>
<name>A0A3B6W0E8_BRAHO</name>
<keyword evidence="3" id="KW-1185">Reference proteome</keyword>
<evidence type="ECO:0000256" key="1">
    <source>
        <dbReference type="SAM" id="MobiDB-lite"/>
    </source>
</evidence>
<dbReference type="KEGG" id="bhd:BHYOB78_12225"/>
<dbReference type="Gene3D" id="1.10.10.10">
    <property type="entry name" value="Winged helix-like DNA-binding domain superfamily/Winged helix DNA-binding domain"/>
    <property type="match status" value="1"/>
</dbReference>
<sequence length="317" mass="37324">MQTEREIKSEYLIATYGDAMLDRGFTSIPNTLIYYRKRLGLTASEFEFIIAVMSLSWKKDKEIRDKEINPAEKHYYRQKQSLYAKGYLTFSSRNVYIGDRFAGTGTVYNFSGLKKAIEMIVEEDRAIRNMDTPVEQKYDEPSLFNEDVNTEPLQPPKLIKDEKEKSEEEKTPEEKEEDKKQAEFLEKYNELHKELIGVKINHKYHKVYTSFLIDIFKKRVHDNFDEALSIVKFNFLKLSLNKRYSLKLQDLLRMALCQKNENPKNNDNNYNKDNKTQREENTKYLIPRGLDKLEFLLNELEKGGNINEAYAKIANCG</sequence>
<accession>A0A3B6W0E8</accession>
<gene>
    <name evidence="2" type="ORF">BHYOB78_12225</name>
</gene>